<accession>A0A0B6X3I5</accession>
<protein>
    <submittedName>
        <fullName evidence="2">Uncharacterized protein</fullName>
    </submittedName>
</protein>
<organism evidence="2 3">
    <name type="scientific">Pyrinomonas methylaliphatogenes</name>
    <dbReference type="NCBI Taxonomy" id="454194"/>
    <lineage>
        <taxon>Bacteria</taxon>
        <taxon>Pseudomonadati</taxon>
        <taxon>Acidobacteriota</taxon>
        <taxon>Blastocatellia</taxon>
        <taxon>Blastocatellales</taxon>
        <taxon>Pyrinomonadaceae</taxon>
        <taxon>Pyrinomonas</taxon>
    </lineage>
</organism>
<dbReference type="STRING" id="454194.PYK22_02904"/>
<dbReference type="Proteomes" id="UP000031518">
    <property type="component" value="Unassembled WGS sequence"/>
</dbReference>
<keyword evidence="1" id="KW-1133">Transmembrane helix</keyword>
<keyword evidence="1" id="KW-0472">Membrane</keyword>
<evidence type="ECO:0000256" key="1">
    <source>
        <dbReference type="SAM" id="Phobius"/>
    </source>
</evidence>
<feature type="transmembrane region" description="Helical" evidence="1">
    <location>
        <begin position="128"/>
        <end position="148"/>
    </location>
</feature>
<dbReference type="EMBL" id="CBXV010000008">
    <property type="protein sequence ID" value="CDM66865.1"/>
    <property type="molecule type" value="Genomic_DNA"/>
</dbReference>
<reference evidence="2 3" key="1">
    <citation type="submission" date="2013-12" db="EMBL/GenBank/DDBJ databases">
        <authorList>
            <person name="Stott M."/>
        </authorList>
    </citation>
    <scope>NUCLEOTIDE SEQUENCE [LARGE SCALE GENOMIC DNA]</scope>
    <source>
        <strain evidence="2 3">K22</strain>
    </source>
</reference>
<evidence type="ECO:0000313" key="2">
    <source>
        <dbReference type="EMBL" id="CDM66865.1"/>
    </source>
</evidence>
<feature type="transmembrane region" description="Helical" evidence="1">
    <location>
        <begin position="45"/>
        <end position="67"/>
    </location>
</feature>
<keyword evidence="3" id="KW-1185">Reference proteome</keyword>
<feature type="transmembrane region" description="Helical" evidence="1">
    <location>
        <begin position="87"/>
        <end position="107"/>
    </location>
</feature>
<dbReference type="AlphaFoldDB" id="A0A0B6X3I5"/>
<gene>
    <name evidence="2" type="ORF">PYK22_02904</name>
</gene>
<dbReference type="RefSeq" id="WP_041978363.1">
    <property type="nucleotide sequence ID" value="NZ_CBXV010000008.1"/>
</dbReference>
<evidence type="ECO:0000313" key="3">
    <source>
        <dbReference type="Proteomes" id="UP000031518"/>
    </source>
</evidence>
<name>A0A0B6X3I5_9BACT</name>
<sequence>MKICPCCGAELFGKLEDGCASCGARPVGPPLPPPEKELPAFGHTLFIGLAGLLLTLGSLAAVGLELYKRGAFWPHGPAELFSAATTAAWRTKHLLLPLSFITFWTSAKLFRRVRREPERFLWLRFARCGLALSALALTANLALALFFIPELLEQRRIAREAAANALLYGAHRMLLEYRERYGTYPSSLDDLRKLPDPDGSNAKLLAQLNTASYMPSSVQAAQLKTRPARSGARLRPVAARPETDNAVSDGLETVSFTDYELLWPGADGIYGTDDDRLIRDGVIVNDARSVKSASVFANANRKAKLK</sequence>
<reference evidence="2 3" key="2">
    <citation type="submission" date="2015-01" db="EMBL/GenBank/DDBJ databases">
        <title>Complete genome sequence of Pyrinomonas methylaliphatogenes type strain K22T.</title>
        <authorList>
            <person name="Lee K.C.Y."/>
            <person name="Power J.F."/>
            <person name="Dunfield P.F."/>
            <person name="Morgan X.C."/>
            <person name="Huttenhower C."/>
            <person name="Stott M.B."/>
        </authorList>
    </citation>
    <scope>NUCLEOTIDE SEQUENCE [LARGE SCALE GENOMIC DNA]</scope>
    <source>
        <strain evidence="2 3">K22</strain>
    </source>
</reference>
<keyword evidence="1" id="KW-0812">Transmembrane</keyword>
<proteinExistence type="predicted"/>